<proteinExistence type="predicted"/>
<dbReference type="Gramene" id="TraesCS3A03G0624500.1">
    <property type="protein sequence ID" value="TraesCS3A03G0624500.1.CDS1"/>
    <property type="gene ID" value="TraesCS3A03G0624500"/>
</dbReference>
<dbReference type="Gramene" id="TraesJAG3A03G01433020.1">
    <property type="protein sequence ID" value="TraesJAG3A03G01433020.1.CDS1"/>
    <property type="gene ID" value="TraesJAG3A03G01433020"/>
</dbReference>
<organism evidence="2">
    <name type="scientific">Triticum aestivum</name>
    <name type="common">Wheat</name>
    <dbReference type="NCBI Taxonomy" id="4565"/>
    <lineage>
        <taxon>Eukaryota</taxon>
        <taxon>Viridiplantae</taxon>
        <taxon>Streptophyta</taxon>
        <taxon>Embryophyta</taxon>
        <taxon>Tracheophyta</taxon>
        <taxon>Spermatophyta</taxon>
        <taxon>Magnoliopsida</taxon>
        <taxon>Liliopsida</taxon>
        <taxon>Poales</taxon>
        <taxon>Poaceae</taxon>
        <taxon>BOP clade</taxon>
        <taxon>Pooideae</taxon>
        <taxon>Triticodae</taxon>
        <taxon>Triticeae</taxon>
        <taxon>Triticinae</taxon>
        <taxon>Triticum</taxon>
    </lineage>
</organism>
<dbReference type="Gramene" id="TraesLAC3A03G01368120.1">
    <property type="protein sequence ID" value="TraesLAC3A03G01368120.1.CDS1"/>
    <property type="gene ID" value="TraesLAC3A03G01368120"/>
</dbReference>
<dbReference type="Gramene" id="TraesWEE_scaffold_050782_01G000400.1">
    <property type="protein sequence ID" value="TraesWEE_scaffold_050782_01G000400.1"/>
    <property type="gene ID" value="TraesWEE_scaffold_050782_01G000400"/>
</dbReference>
<protein>
    <submittedName>
        <fullName evidence="2">Uncharacterized protein</fullName>
    </submittedName>
</protein>
<dbReference type="Gramene" id="TraesCS3A02G242600.1">
    <property type="protein sequence ID" value="TraesCS3A02G242600.1.cds1"/>
    <property type="gene ID" value="TraesCS3A02G242600"/>
</dbReference>
<dbReference type="Gramene" id="TraesMAC3A03G01421870.1">
    <property type="protein sequence ID" value="TraesMAC3A03G01421870.1.CDS1"/>
    <property type="gene ID" value="TraesMAC3A03G01421870"/>
</dbReference>
<dbReference type="PANTHER" id="PTHR33726">
    <property type="entry name" value="TRANSMEMBRANE PROTEIN"/>
    <property type="match status" value="1"/>
</dbReference>
<dbReference type="GeneID" id="123058431"/>
<sequence>MAMMGIIKTDIAPETAYETEPMSQATASSAAAGARYRRGLLSRMMPRGHYSSVGAENGRAPEAAPMPPAAADGSEVAEKPRRGWLRRLIPQQRRRWKNLGGASASRLAGLSRSLRWKRLSVNLRGSWASALLDTVAFRVMYVVEAIVLGLALSCFFCCCGCQI</sequence>
<gene>
    <name evidence="2" type="primary">LOC123058431</name>
</gene>
<dbReference type="Gramene" id="TraesARI3A03G01444870.1">
    <property type="protein sequence ID" value="TraesARI3A03G01444870.1.CDS1"/>
    <property type="gene ID" value="TraesARI3A03G01444870"/>
</dbReference>
<dbReference type="Gramene" id="TraesRN3A0100640700.1">
    <property type="protein sequence ID" value="TraesRN3A0100640700.1"/>
    <property type="gene ID" value="TraesRN3A0100640700"/>
</dbReference>
<dbReference type="EnsemblPlants" id="TraesCS3A02G242600.1">
    <property type="protein sequence ID" value="TraesCS3A02G242600.1.cds1"/>
    <property type="gene ID" value="TraesCS3A02G242600"/>
</dbReference>
<dbReference type="OMA" id="MAMMGIV"/>
<feature type="region of interest" description="Disordered" evidence="1">
    <location>
        <begin position="51"/>
        <end position="77"/>
    </location>
</feature>
<dbReference type="OrthoDB" id="675983at2759"/>
<dbReference type="Gramene" id="TraesROB_scaffold_068984_01G000400.1">
    <property type="protein sequence ID" value="TraesROB_scaffold_068984_01G000400.1"/>
    <property type="gene ID" value="TraesROB_scaffold_068984_01G000400"/>
</dbReference>
<dbReference type="Proteomes" id="UP000019116">
    <property type="component" value="Chromosome 3A"/>
</dbReference>
<dbReference type="Gramene" id="TraesJUL3A03G01436230.1">
    <property type="protein sequence ID" value="TraesJUL3A03G01436230.1.CDS1"/>
    <property type="gene ID" value="TraesJUL3A03G01436230"/>
</dbReference>
<dbReference type="Gramene" id="TraesSYM3A03G01446190.1">
    <property type="protein sequence ID" value="TraesSYM3A03G01446190.1.CDS1"/>
    <property type="gene ID" value="TraesSYM3A03G01446190"/>
</dbReference>
<evidence type="ECO:0000256" key="1">
    <source>
        <dbReference type="SAM" id="MobiDB-lite"/>
    </source>
</evidence>
<evidence type="ECO:0000313" key="2">
    <source>
        <dbReference type="EnsemblPlants" id="TraesCS3A02G242600.1.cds1"/>
    </source>
</evidence>
<accession>A0A3B6EIY0</accession>
<dbReference type="PANTHER" id="PTHR33726:SF15">
    <property type="entry name" value="OS01G0665900 PROTEIN"/>
    <property type="match status" value="1"/>
</dbReference>
<reference evidence="2" key="2">
    <citation type="submission" date="2018-10" db="UniProtKB">
        <authorList>
            <consortium name="EnsemblPlants"/>
        </authorList>
    </citation>
    <scope>IDENTIFICATION</scope>
</reference>
<evidence type="ECO:0000313" key="3">
    <source>
        <dbReference type="Proteomes" id="UP000019116"/>
    </source>
</evidence>
<dbReference type="Gramene" id="TraesLDM3A03G01424670.1">
    <property type="protein sequence ID" value="TraesLDM3A03G01424670.1.CDS1"/>
    <property type="gene ID" value="TraesLDM3A03G01424670"/>
</dbReference>
<dbReference type="RefSeq" id="XP_044337093.1">
    <property type="nucleotide sequence ID" value="XM_044481158.1"/>
</dbReference>
<dbReference type="Gramene" id="TraesSTA3A03G01415470.1">
    <property type="protein sequence ID" value="TraesSTA3A03G01415470.1.CDS1"/>
    <property type="gene ID" value="TraesSTA3A03G01415470"/>
</dbReference>
<keyword evidence="3" id="KW-1185">Reference proteome</keyword>
<dbReference type="Gramene" id="TraesCAD_scaffold_068036_01G000100.1">
    <property type="protein sequence ID" value="TraesCAD_scaffold_068036_01G000100.1"/>
    <property type="gene ID" value="TraesCAD_scaffold_068036_01G000100"/>
</dbReference>
<dbReference type="Gramene" id="TraesNOR3A03G01444880.1">
    <property type="protein sequence ID" value="TraesNOR3A03G01444880.1.CDS1"/>
    <property type="gene ID" value="TraesNOR3A03G01444880"/>
</dbReference>
<dbReference type="AlphaFoldDB" id="A0A3B6EIY0"/>
<name>A0A3B6EIY0_WHEAT</name>
<reference evidence="2" key="1">
    <citation type="submission" date="2018-08" db="EMBL/GenBank/DDBJ databases">
        <authorList>
            <person name="Rossello M."/>
        </authorList>
    </citation>
    <scope>NUCLEOTIDE SEQUENCE [LARGE SCALE GENOMIC DNA]</scope>
    <source>
        <strain evidence="2">cv. Chinese Spring</strain>
    </source>
</reference>
<dbReference type="Gramene" id="TraesCLE_scaffold_056975_01G000300.1">
    <property type="protein sequence ID" value="TraesCLE_scaffold_056975_01G000300.1"/>
    <property type="gene ID" value="TraesCLE_scaffold_056975_01G000300"/>
</dbReference>
<dbReference type="Gramene" id="TraesPARA_EIv1.0_0831080.1">
    <property type="protein sequence ID" value="TraesPARA_EIv1.0_0831080.1.CDS1"/>
    <property type="gene ID" value="TraesPARA_EIv1.0_0831080"/>
</dbReference>